<dbReference type="InterPro" id="IPR003599">
    <property type="entry name" value="Ig_sub"/>
</dbReference>
<dbReference type="FunFam" id="2.10.25.10:FF:000185">
    <property type="entry name" value="basement membrane-specific heparan sulfate proteoglycan core protein-like"/>
    <property type="match status" value="1"/>
</dbReference>
<keyword evidence="9 30" id="KW-0732">Signal</keyword>
<dbReference type="InterPro" id="IPR013098">
    <property type="entry name" value="Ig_I-set"/>
</dbReference>
<dbReference type="InterPro" id="IPR056863">
    <property type="entry name" value="LMN_ATRN_NET-like_EGF"/>
</dbReference>
<feature type="disulfide bond" evidence="27">
    <location>
        <begin position="259"/>
        <end position="277"/>
    </location>
</feature>
<feature type="chain" id="PRO_5035311621" description="Basement membrane-specific heparan sulfate proteoglycan core protein" evidence="30">
    <location>
        <begin position="29"/>
        <end position="4576"/>
    </location>
</feature>
<comment type="subunit">
    <text evidence="24">Has a strong tendency to aggregate in dimers or stellate structures. Interacts with other basement membrane components such as laminin, prolargin and collagen type IV. Interacts with COL13A1. Interacts with FGFBP1. Interacts with VWA1. Interacts (via C-terminus) with ECM1 (via C-terminus). Interacts with SVEP1.</text>
</comment>
<dbReference type="FunFam" id="2.60.40.10:FF:001022">
    <property type="entry name" value="Basement membrane-specific heparan sulfate proteoglycan core protein"/>
    <property type="match status" value="1"/>
</dbReference>
<feature type="disulfide bond" evidence="28">
    <location>
        <begin position="1299"/>
        <end position="1308"/>
    </location>
</feature>
<feature type="domain" description="Laminin G" evidence="32">
    <location>
        <begin position="4099"/>
        <end position="4273"/>
    </location>
</feature>
<reference evidence="38" key="1">
    <citation type="submission" date="2025-08" db="UniProtKB">
        <authorList>
            <consortium name="RefSeq"/>
        </authorList>
    </citation>
    <scope>IDENTIFICATION</scope>
    <source>
        <strain evidence="38">Nigerian</strain>
        <tissue evidence="38">Liver and blood</tissue>
    </source>
</reference>
<evidence type="ECO:0000313" key="37">
    <source>
        <dbReference type="Proteomes" id="UP000008143"/>
    </source>
</evidence>
<dbReference type="InterPro" id="IPR013783">
    <property type="entry name" value="Ig-like_fold"/>
</dbReference>
<evidence type="ECO:0000256" key="22">
    <source>
        <dbReference type="ARBA" id="ARBA00058618"/>
    </source>
</evidence>
<dbReference type="KEGG" id="xtr:100494785"/>
<feature type="disulfide bond" evidence="27">
    <location>
        <begin position="397"/>
        <end position="415"/>
    </location>
</feature>
<dbReference type="GO" id="GO:0048732">
    <property type="term" value="P:gland development"/>
    <property type="evidence" value="ECO:0007669"/>
    <property type="project" value="UniProtKB-ARBA"/>
</dbReference>
<evidence type="ECO:0000259" key="35">
    <source>
        <dbReference type="PROSITE" id="PS50835"/>
    </source>
</evidence>
<keyword evidence="12" id="KW-0084">Basement membrane</keyword>
<keyword evidence="20" id="KW-0393">Immunoglobulin domain</keyword>
<feature type="domain" description="Ig-like" evidence="35">
    <location>
        <begin position="3300"/>
        <end position="3388"/>
    </location>
</feature>
<dbReference type="Pfam" id="PF00052">
    <property type="entry name" value="Laminin_B"/>
    <property type="match status" value="3"/>
</dbReference>
<feature type="compositionally biased region" description="Low complexity" evidence="29">
    <location>
        <begin position="1527"/>
        <end position="1538"/>
    </location>
</feature>
<dbReference type="PROSITE" id="PS50024">
    <property type="entry name" value="SEA"/>
    <property type="match status" value="1"/>
</dbReference>
<feature type="domain" description="Laminin EGF-like" evidence="34">
    <location>
        <begin position="1333"/>
        <end position="1382"/>
    </location>
</feature>
<dbReference type="SMART" id="SM00282">
    <property type="entry name" value="LamG"/>
    <property type="match status" value="3"/>
</dbReference>
<keyword evidence="4" id="KW-0964">Secreted</keyword>
<feature type="region of interest" description="Disordered" evidence="29">
    <location>
        <begin position="63"/>
        <end position="94"/>
    </location>
</feature>
<evidence type="ECO:0000256" key="9">
    <source>
        <dbReference type="ARBA" id="ARBA00022729"/>
    </source>
</evidence>
<feature type="domain" description="Laminin G" evidence="32">
    <location>
        <begin position="4372"/>
        <end position="4574"/>
    </location>
</feature>
<dbReference type="InterPro" id="IPR000082">
    <property type="entry name" value="SEA_dom"/>
</dbReference>
<keyword evidence="3" id="KW-1003">Cell membrane</keyword>
<evidence type="ECO:0000256" key="19">
    <source>
        <dbReference type="ARBA" id="ARBA00023292"/>
    </source>
</evidence>
<evidence type="ECO:0000256" key="5">
    <source>
        <dbReference type="ARBA" id="ARBA00022530"/>
    </source>
</evidence>
<dbReference type="Pfam" id="PF13895">
    <property type="entry name" value="Ig_2"/>
    <property type="match status" value="1"/>
</dbReference>
<comment type="function">
    <text evidence="21">Anti-angiogenic and anti-tumor peptide that inhibits endothelial cell migration, collagen-induced endothelial tube morphogenesis and blood vessel growth in the chorioallantoic membrane. Blocks endothelial cell adhesion to fibronectin and type I collagen. Anti-tumor agent in neovascularization. Interaction with its ligand, integrin alpha2/beta1, is required for the anti-angiogenic properties. Evokes a reduction in phosphorylation of receptor tyrosine kinases via alpha2/beta1 integrin-mediated activation of the tyrosine phosphatase, PTPN6.</text>
</comment>
<evidence type="ECO:0000256" key="10">
    <source>
        <dbReference type="ARBA" id="ARBA00022737"/>
    </source>
</evidence>
<evidence type="ECO:0000256" key="23">
    <source>
        <dbReference type="ARBA" id="ARBA00059829"/>
    </source>
</evidence>
<evidence type="ECO:0000256" key="8">
    <source>
        <dbReference type="ARBA" id="ARBA00022723"/>
    </source>
</evidence>
<dbReference type="FunFam" id="2.60.40.10:FF:000644">
    <property type="entry name" value="Basement membrane-specific heparan sulfate proteoglycan core protein"/>
    <property type="match status" value="1"/>
</dbReference>
<evidence type="ECO:0000256" key="12">
    <source>
        <dbReference type="ARBA" id="ARBA00022869"/>
    </source>
</evidence>
<feature type="domain" description="Ig-like" evidence="35">
    <location>
        <begin position="3572"/>
        <end position="3655"/>
    </location>
</feature>
<feature type="disulfide bond" evidence="28">
    <location>
        <begin position="848"/>
        <end position="857"/>
    </location>
</feature>
<feature type="domain" description="EGF-like" evidence="33">
    <location>
        <begin position="4275"/>
        <end position="4312"/>
    </location>
</feature>
<feature type="disulfide bond" evidence="27">
    <location>
        <begin position="409"/>
        <end position="424"/>
    </location>
</feature>
<dbReference type="Pfam" id="PF00008">
    <property type="entry name" value="EGF"/>
    <property type="match status" value="2"/>
</dbReference>
<sequence>MIWGRTVAPWVPLLLFVSLLLLPQGVASSRGLDEVYFPDGESDARTGQNAWRYGDLADDEDFAADEASGDDNGSTETGSGTEEPITATPPSFLSPTGLDTSLAVPQLAGMSVPEQEQEPYLIYYRALVNFTQSIEYSPELDNVSSPEFIDLSEAVVDTLESEYHKIPGEQMVSVVYVKVIDGDTFVELDVGSEGYSNDAEIRQVLFSVIDSRSIASYITSAQGFQFRRLGSAQTLPSPVGKEPPVTPSLRPCRDDEFTCTSGDCVPAEYRCDHRHDCRDMSDELECEYEVVVTVPQEPRITTPGPNLGPVSTARPATTPPRPFTRPPVIATTPYKPFTHKPPPDLETRQCRRDEARCPNGQCIPRDYLCDGEKDCKDGSDEMHCGTPSPCEPNEFKCKNGRCALKLWRCDGDNDCGDGSDELNCPTKGPSDTCAPDQFVCVQARTCIPASYQCDDEADCPDRSDEVGCNPPQVITPPEESIMASRGDTVRFTCVAIGVPTPIITWRLNWGHIPTSSRVSMTSENGHGTLIIRDVKEADQGAYTCEAINAKGMVFGIPDGVLILKPHRGPCPEGSFYVENSARCIPCFCFGVTKVCQQTGRYRNQIRLRFDVPEDFKGVNFTVPSHVGIPPLSSNQLQIDTSVEEFQLVDLSRRFLSIDSFWTLPGQFLGNKVDSYGGSLSFKVRYGLTRGQSEPVRKPDVILVGNGRKLIYRVQTSTQPSIVNQRKIQFTEENWQHESGASVTREDLLMTLQNLEAIMIQTVYDNKMASVGISDIVMDTTSVEYTQLGPAVGVEECRCPGGYAGPSCEVCAAQFERVPGGPFLGTCSGCNCNGHASSCDPVSGYCLNCQHNTEGPQCNKCKAGFFGDPTRGVSDACRPCPCPHTDPRRRFSDTCFMDVDGQPTCDSCAPGYTGRRCERCAEGYDGRPMQPGGRCEPVGNVCDVKGALSTGDGSCVCKSHVEGNFCNECKSGTFYLSEKNPDGCLKCFCMGITRQCSSSFWNRDQVSSTYDSQDRVPFTISNAGSTRTLSESIRVTGQSELTFSNFLNVPQDVYFWVLPDRFKGDKVTSYGGELRYTITFEAPAGSQPLFGQPDVVLQGNGIFLEHSANTRTAPGFPITITVPFRERAWRRADGQDATREHLLMALADIDLLMIRASYAERMVETRISNIHMDVAVPYPTDRQRAVEVEHCVCPPGYSGPSCQDCDTGYTRSTSGLYLGTCERCQCGGHSSECDRETGECLNCQHNTEGTKCEKCKAGSYRDPNRGAAAECQPCPCQGTSAQYFGTCFLDRDGHPTCDSCPVGYAGRQCERCAPGYRGDPARGQPCTADGGSSCPCDLRGSVSDRCDSRRQCECKPNVEGASCGTCRPHHFYLSTENPDGCLPCFCMGVTQQCTSSTYHRELISTPFLPGNFQNFALVNRQRSSRITSGFTVEMSRHGPQLTHSSFDQLGQESYYWQLPEGYQGDKREMYFARMRRAHKNDTSLSEEELRKKVASGQMEEAPPTRARSRRQAKMDEKQKQIDSEIWNLLSGGSSSASLPKAPPPSAAHNKSQGTPIPPPSSYVGPPGARSEFPHPIREGPVAQSRAHPRSSPEPGPPGHNREHRASQEAPSGDSPPRSRAQDSTNLLFPQTTRPRGSEKFSLVYKGFSLLPEGVFYWQLPKAFLGDKVASYGGKLRYTLTYNAGIRGSALPDADVQITGNDITLVAYQHDLRPRESKSFEIVFRESSWKRPDGQPATREHLMMALADLDEILVRASYSTDMLSSSITGVSMETAGPSYTNLPQALEVEECRCPPGYQGLSCQDCAPGYTRTGGGLYLGHCEPCYCNGHSESCHPETGACSNCLHNTVGESCDQCAPGFYGDASAGTPEDCQPCACPLTNPDNQFSKTCEILGTSGYRCTACQPGYTGQYCERCAPGYTGNPNIPGQKCVPEDSRSKLIVRIHPQKATLSPGGEVTLRCHVSGNPPYYFYWTREDGRPIPPSAKAVGEGENLHFSRVQPTDSGVYICTCRSPESVNTSKAEIVVSAAPSKPITVTVEEQRVQTVRPGSDVTFICTAKSKSPAYTLVWTRQHNRKLPDRAMDFNGILTIRRVQPEDAGIYVCTGSNMYDMDEGNATLYVQDSSQTQMFYGPYETMEGHRPSGTATSPNAAAEPRQLTVQRGQTAEFRCTATGTPTPAVEWTGPNGGLSPRAVVQGGVLRFHSVEPSDEGQYTCRVHNSAGQHFARVDLRVHSGSLPEVQVSPERTEVREGDTVRLYCRAGGTPAATISWRKEGGSLPPQALSTFGFLHFRSSSWEAIKRRAQELQARTERTDISTLVIPSISAADGGTYLCVGTSSAGSAQARIEVIVIGAPIHGPTLRIEPSSDTVIEGQLVELNCVSANPYATVTWHRGGGRPLSPNHQAYGSKLRILQASTADSGEYICRVTNGAATQQASIIITITRSSGPQQPSGNVPALRIEPSSDTLVEGQTLELNCLFPSYPNAVVTWHRSGQPLSPNHQVSGPRLRILQASVADSGEYICRVTTGPVTQKASILVTITRASGPSIPLGNGPAVRIETSSGSVVEGQTLELNCVVAGQPDAVVTWHRAGRLLSPNHQVLGSRLRITQASVADSGEYICRTTTGTTTRQGSIMVTITHSTSSGHSSLITPTINIESAPDSVAEGQTVVLNCVIEGRPHQEVTWYRPDQPLAPNHQVSGSRLRITHASPRDSGEYICRIQSGAGVQMASIMVSIEGSSLNTGLGSPIRIESSSETVELGQTIELNCLAEGHPGAVVTWHRSGGLPLPSNHQVSGSRMRILQASPADSGIYICRVSSASGSQEASVTINVHSSAQVPNQFPYPILIEKSADTVSEGQTLDLNCVVVGQPQAPVSWHRPGASFSSNHQISGSRLRIVQASTADSGQYVCRHDTGAGIQQASISVSILSGAASSYRLQSPVISIDPHSATVQRGQNATFKCRIHDGAQPIRVTWQMRHNQPMEDNVHISPNGSIITIVGATHKNQGSYRCMASNAYGMVHSSVNLVVQGRPSVSVIPHGKIRVKEGEPINVECMGIGDPRPIVSWRRTGARENLKQHRLAPLDGTAVLQIPSAKPADSGSYTCVAHNPHGSTQVHVEVHVEGHVISPGAPLVLADKPVHVVVTGGQATLSCSASGNPTPTITWSKLRAPLPWQHQVVNNTLIIPNVAQQDSGQYICNASNADGHAEVYVTLDVETPAYATTLPHEASVSPGEPIQIQCLAHGTPPIKFQWSRVDGTLPGQASIQDGVLHIDQASASDSGTYRCVASNKVGSSEAFAQVTVSGGGAETGRPTASIIPRGPVRVKVGSPIYLECMGQGDPRPVVSWRRTGDRQNLKPQQLVPLDSHAVLQILSARPEDSGSYTCTAQNPSGSTQVQVEVHVEGRVITPGVPKVTAEQPLHVVVAGDRASLSCTAVGNPAPKITWSKLRAPLPWQHEIVNDTLIIPKAALQDSGQYICNASNAEGYSEVFVTLDVETPPYATTLPDEVSVSVGEVIQIQCLAHGTSPLKFQWSKVNGSLPDRATVRDSTLHINLAKAADAGTYRCVVGNKVGSSEAFAQVSVLAPFAVRVSPLIDTKAVSGTAEFTCTVVGDPRARIQWSKEGGQLPAGHQVQGGVLRIPNLESGNEGTYTCRVSSRFGQAQESVRLVLQALPKVRINIRTSVQTVLAGNSVEFECLALGDPRAKVTWSKVGSRLPGDAVISGGTLRIEQVKQSDAGQYRCTAANDVGEVQSHVILHVQSVPQIAAQPEMKEITAGSTAVFPCLASGFPVPDITWSKLEGDLPSDHQIDNNVLTILSVKPEDAGTYVCTAANRQGRVTAFSMLKVRERVVPYFTGQPQSYLSLPSIKDAHKKLEIKITFRPDTADALILYSGMLVYSGQKKSNGADFVSFGLVGGRPEFRFDAGSGMATIRYPTAISLGEFHTVTLYRNLTQGSLVVDRHVPVNGTSQGKFQGLDLNEELFLGGYSHYDSISKTGLNSGFVGCVRQLIIQGEEVIFKDLDLSANGVSNCPTCRDRPCKNRGTCQDSESSSYVCVCSAGFTGSNCEHSQALHCHPEACGPDATCINRADGQGYTCRCHLGKSGEKCMDGTMVNTPSFNGDSSYISYPSLTNIHNELRVDLEFKPISPDGLLFFSGGKAAPVEDFVSIAMVGGYLEFRYELGSGLAILRSLEPVTLGQWHKVSAERVNKDGTLIVDGTDPVKRSAPGKSQGLNLKTLMYLGGVDGSVELPSAANISRHFQGCIGEVSINGKKVDISYSFTESSAIGQCYDNSPCDRMPCLHGGRCQPTGEYEYQCLCLDGFKGDRCETHEDQCQIHNPCLNGATCKDNRCHCPSGYSGTICEHGRTAGAEDRDWPVEGSGGNDAPGLYGSFFSDDSYIALPKHVFPRSRPEAPETIELEIRTSSSEGVILWQGMVSHSSENHLLGTNQEENEQSKGKDFISLGLKDGHLVFSYQLGSGEANIRSEDPVNDGEWHRIVAVREGKLGSIQIDGEDSVSGASPGRNIMVNTKGSVYLGGAPNVKTLTGGKFSSGINGCIKNLVILNARPSQQPHQPIDLKHHAEAGHNTKECPS</sequence>
<evidence type="ECO:0000259" key="31">
    <source>
        <dbReference type="PROSITE" id="PS50024"/>
    </source>
</evidence>
<dbReference type="FunFam" id="2.10.25.10:FF:000106">
    <property type="entry name" value="Heparan sulfate proteoglycan 2"/>
    <property type="match status" value="2"/>
</dbReference>
<keyword evidence="13" id="KW-0130">Cell adhesion</keyword>
<dbReference type="PRINTS" id="PR00261">
    <property type="entry name" value="LDLRECEPTOR"/>
</dbReference>
<dbReference type="InterPro" id="IPR002049">
    <property type="entry name" value="LE_dom"/>
</dbReference>
<feature type="region of interest" description="Disordered" evidence="29">
    <location>
        <begin position="298"/>
        <end position="345"/>
    </location>
</feature>
<evidence type="ECO:0000259" key="32">
    <source>
        <dbReference type="PROSITE" id="PS50025"/>
    </source>
</evidence>
<dbReference type="FunFam" id="2.60.120.200:FF:000072">
    <property type="entry name" value="basement membrane-specific heparan sulfate proteoglycan core protein-like"/>
    <property type="match status" value="1"/>
</dbReference>
<organism evidence="37 38">
    <name type="scientific">Xenopus tropicalis</name>
    <name type="common">Western clawed frog</name>
    <name type="synonym">Silurana tropicalis</name>
    <dbReference type="NCBI Taxonomy" id="8364"/>
    <lineage>
        <taxon>Eukaryota</taxon>
        <taxon>Metazoa</taxon>
        <taxon>Chordata</taxon>
        <taxon>Craniata</taxon>
        <taxon>Vertebrata</taxon>
        <taxon>Euteleostomi</taxon>
        <taxon>Amphibia</taxon>
        <taxon>Batrachia</taxon>
        <taxon>Anura</taxon>
        <taxon>Pipoidea</taxon>
        <taxon>Pipidae</taxon>
        <taxon>Xenopodinae</taxon>
        <taxon>Xenopus</taxon>
        <taxon>Silurana</taxon>
    </lineage>
</organism>
<dbReference type="CTD" id="3339"/>
<dbReference type="InterPro" id="IPR036179">
    <property type="entry name" value="Ig-like_dom_sf"/>
</dbReference>
<feature type="region of interest" description="Disordered" evidence="29">
    <location>
        <begin position="1477"/>
        <end position="1632"/>
    </location>
</feature>
<dbReference type="PROSITE" id="PS50026">
    <property type="entry name" value="EGF_3"/>
    <property type="match status" value="4"/>
</dbReference>
<dbReference type="InterPro" id="IPR023415">
    <property type="entry name" value="LDLR_class-A_CS"/>
</dbReference>
<feature type="domain" description="Ig-like" evidence="35">
    <location>
        <begin position="3660"/>
        <end position="3744"/>
    </location>
</feature>
<dbReference type="Pfam" id="PF00053">
    <property type="entry name" value="EGF_laminin"/>
    <property type="match status" value="6"/>
</dbReference>
<dbReference type="InterPro" id="IPR000742">
    <property type="entry name" value="EGF"/>
</dbReference>
<feature type="disulfide bond" evidence="27">
    <location>
        <begin position="453"/>
        <end position="468"/>
    </location>
</feature>
<feature type="disulfide bond" evidence="28">
    <location>
        <begin position="1353"/>
        <end position="1362"/>
    </location>
</feature>
<keyword evidence="16 26" id="KW-1015">Disulfide bond</keyword>
<dbReference type="GO" id="GO:0005509">
    <property type="term" value="F:calcium ion binding"/>
    <property type="evidence" value="ECO:0007669"/>
    <property type="project" value="InterPro"/>
</dbReference>
<dbReference type="AGR" id="Xenbase:XB-GENE-6465357"/>
<keyword evidence="7" id="KW-0037">Angiogenesis</keyword>
<dbReference type="GO" id="GO:0002009">
    <property type="term" value="P:morphogenesis of an epithelium"/>
    <property type="evidence" value="ECO:0007669"/>
    <property type="project" value="UniProtKB-ARBA"/>
</dbReference>
<feature type="domain" description="Laminin EGF-like" evidence="34">
    <location>
        <begin position="1822"/>
        <end position="1871"/>
    </location>
</feature>
<dbReference type="Gene3D" id="2.10.25.10">
    <property type="entry name" value="Laminin"/>
    <property type="match status" value="10"/>
</dbReference>
<feature type="domain" description="Ig-like" evidence="35">
    <location>
        <begin position="2233"/>
        <end position="2342"/>
    </location>
</feature>
<evidence type="ECO:0000256" key="1">
    <source>
        <dbReference type="ARBA" id="ARBA00004236"/>
    </source>
</evidence>
<keyword evidence="17" id="KW-0325">Glycoprotein</keyword>
<dbReference type="Gene3D" id="2.60.120.200">
    <property type="match status" value="3"/>
</dbReference>
<dbReference type="GO" id="GO:0030154">
    <property type="term" value="P:cell differentiation"/>
    <property type="evidence" value="ECO:0007669"/>
    <property type="project" value="UniProtKB-ARBA"/>
</dbReference>
<evidence type="ECO:0000259" key="36">
    <source>
        <dbReference type="PROSITE" id="PS51115"/>
    </source>
</evidence>
<dbReference type="PROSITE" id="PS01186">
    <property type="entry name" value="EGF_2"/>
    <property type="match status" value="3"/>
</dbReference>
<feature type="disulfide bond" evidence="27">
    <location>
        <begin position="252"/>
        <end position="264"/>
    </location>
</feature>
<evidence type="ECO:0000256" key="27">
    <source>
        <dbReference type="PROSITE-ProRule" id="PRU00124"/>
    </source>
</evidence>
<dbReference type="FunFam" id="2.60.40.10:FF:000602">
    <property type="entry name" value="Basement membrane-specific heparan sulfate proteoglycan core protein"/>
    <property type="match status" value="1"/>
</dbReference>
<evidence type="ECO:0000256" key="18">
    <source>
        <dbReference type="ARBA" id="ARBA00023207"/>
    </source>
</evidence>
<dbReference type="PROSITE" id="PS51115">
    <property type="entry name" value="LAMININ_IVA"/>
    <property type="match status" value="3"/>
</dbReference>
<feature type="disulfide bond" evidence="27">
    <location>
        <begin position="350"/>
        <end position="362"/>
    </location>
</feature>
<feature type="domain" description="Ig-like" evidence="35">
    <location>
        <begin position="1929"/>
        <end position="2023"/>
    </location>
</feature>
<feature type="compositionally biased region" description="Basic and acidic residues" evidence="29">
    <location>
        <begin position="1511"/>
        <end position="1521"/>
    </location>
</feature>
<dbReference type="SUPFAM" id="SSF57196">
    <property type="entry name" value="EGF/Laminin"/>
    <property type="match status" value="7"/>
</dbReference>
<feature type="domain" description="Ig-like" evidence="35">
    <location>
        <begin position="3206"/>
        <end position="3291"/>
    </location>
</feature>
<feature type="domain" description="EGF-like" evidence="33">
    <location>
        <begin position="4055"/>
        <end position="4093"/>
    </location>
</feature>
<dbReference type="GeneID" id="100494785"/>
<feature type="domain" description="Laminin IV type A" evidence="36">
    <location>
        <begin position="1012"/>
        <end position="1189"/>
    </location>
</feature>
<evidence type="ECO:0000256" key="16">
    <source>
        <dbReference type="ARBA" id="ARBA00023157"/>
    </source>
</evidence>
<gene>
    <name evidence="38 39" type="primary">hspg2</name>
</gene>
<dbReference type="PROSITE" id="PS50025">
    <property type="entry name" value="LAM_G_DOMAIN"/>
    <property type="match status" value="3"/>
</dbReference>
<comment type="subcellular location">
    <subcellularLocation>
        <location evidence="1">Cell membrane</location>
    </subcellularLocation>
    <subcellularLocation>
        <location evidence="2">Secreted</location>
        <location evidence="2">Extracellular space</location>
        <location evidence="2">Extracellular matrix</location>
        <location evidence="2">Basement membrane</location>
    </subcellularLocation>
</comment>
<dbReference type="CDD" id="cd05743">
    <property type="entry name" value="Ig_Perlecan_like"/>
    <property type="match status" value="1"/>
</dbReference>
<dbReference type="InterPro" id="IPR001791">
    <property type="entry name" value="Laminin_G"/>
</dbReference>
<dbReference type="FunFam" id="2.60.40.10:FF:000884">
    <property type="entry name" value="Basement membrane-specific heparan sulfate proteoglycan core protein"/>
    <property type="match status" value="2"/>
</dbReference>
<dbReference type="OMA" id="ISCFCAG"/>
<keyword evidence="18" id="KW-0654">Proteoglycan</keyword>
<dbReference type="SUPFAM" id="SSF57424">
    <property type="entry name" value="LDL receptor-like module"/>
    <property type="match status" value="4"/>
</dbReference>
<dbReference type="FunFam" id="2.60.40.10:FF:001104">
    <property type="entry name" value="Heparan sulfate proteoglycan 2"/>
    <property type="match status" value="2"/>
</dbReference>
<dbReference type="Pfam" id="PF07679">
    <property type="entry name" value="I-set"/>
    <property type="match status" value="9"/>
</dbReference>
<dbReference type="PANTHER" id="PTHR45080:SF30">
    <property type="entry name" value="HEPARAN SULFATE PROTEOGLYCAN 2"/>
    <property type="match status" value="1"/>
</dbReference>
<evidence type="ECO:0000259" key="33">
    <source>
        <dbReference type="PROSITE" id="PS50026"/>
    </source>
</evidence>
<feature type="domain" description="Ig-like" evidence="35">
    <location>
        <begin position="2450"/>
        <end position="2532"/>
    </location>
</feature>
<feature type="domain" description="Ig-like" evidence="35">
    <location>
        <begin position="2029"/>
        <end position="2115"/>
    </location>
</feature>
<dbReference type="InterPro" id="IPR013106">
    <property type="entry name" value="Ig_V-set"/>
</dbReference>
<dbReference type="InterPro" id="IPR007110">
    <property type="entry name" value="Ig-like_dom"/>
</dbReference>
<keyword evidence="19 28" id="KW-0424">Laminin EGF-like domain</keyword>
<evidence type="ECO:0000256" key="11">
    <source>
        <dbReference type="ARBA" id="ARBA00022837"/>
    </source>
</evidence>
<feature type="domain" description="Laminin IV type A" evidence="36">
    <location>
        <begin position="610"/>
        <end position="795"/>
    </location>
</feature>
<feature type="disulfide bond" evidence="27">
    <location>
        <begin position="369"/>
        <end position="384"/>
    </location>
</feature>
<dbReference type="FunFam" id="2.60.40.10:FF:000918">
    <property type="entry name" value="Heparan sulfate proteoglycan 2"/>
    <property type="match status" value="1"/>
</dbReference>
<keyword evidence="14" id="KW-0175">Coiled coil</keyword>
<feature type="domain" description="Ig-like" evidence="35">
    <location>
        <begin position="3021"/>
        <end position="3109"/>
    </location>
</feature>
<dbReference type="InterPro" id="IPR000034">
    <property type="entry name" value="Laminin_IV"/>
</dbReference>
<keyword evidence="15" id="KW-0472">Membrane</keyword>
<evidence type="ECO:0000256" key="2">
    <source>
        <dbReference type="ARBA" id="ARBA00004302"/>
    </source>
</evidence>
<dbReference type="SMART" id="SM00281">
    <property type="entry name" value="LamB"/>
    <property type="match status" value="3"/>
</dbReference>
<feature type="disulfide bond" evidence="26">
    <location>
        <begin position="4042"/>
        <end position="4051"/>
    </location>
</feature>
<dbReference type="GO" id="GO:0005886">
    <property type="term" value="C:plasma membrane"/>
    <property type="evidence" value="ECO:0007669"/>
    <property type="project" value="UniProtKB-SubCell"/>
</dbReference>
<dbReference type="FunFam" id="2.10.25.10:FF:000128">
    <property type="entry name" value="laminin subunit alpha-2 isoform X1"/>
    <property type="match status" value="1"/>
</dbReference>
<dbReference type="SUPFAM" id="SSF48726">
    <property type="entry name" value="Immunoglobulin"/>
    <property type="match status" value="21"/>
</dbReference>
<evidence type="ECO:0000259" key="34">
    <source>
        <dbReference type="PROSITE" id="PS50027"/>
    </source>
</evidence>
<evidence type="ECO:0000256" key="24">
    <source>
        <dbReference type="ARBA" id="ARBA00063958"/>
    </source>
</evidence>
<feature type="domain" description="Ig-like" evidence="35">
    <location>
        <begin position="3749"/>
        <end position="3825"/>
    </location>
</feature>
<dbReference type="InterPro" id="IPR001881">
    <property type="entry name" value="EGF-like_Ca-bd_dom"/>
</dbReference>
<dbReference type="CDD" id="cd00054">
    <property type="entry name" value="EGF_CA"/>
    <property type="match status" value="3"/>
</dbReference>
<dbReference type="GO" id="GO:0001525">
    <property type="term" value="P:angiogenesis"/>
    <property type="evidence" value="ECO:0007669"/>
    <property type="project" value="UniProtKB-KW"/>
</dbReference>
<feature type="disulfide bond" evidence="28">
    <location>
        <begin position="1900"/>
        <end position="1909"/>
    </location>
</feature>
<feature type="domain" description="Ig-like" evidence="35">
    <location>
        <begin position="2144"/>
        <end position="2226"/>
    </location>
</feature>
<dbReference type="Pfam" id="PF00054">
    <property type="entry name" value="Laminin_G_1"/>
    <property type="match status" value="3"/>
</dbReference>
<dbReference type="FunFam" id="2.10.25.10:FF:000065">
    <property type="entry name" value="Laminin subunit beta 1"/>
    <property type="match status" value="1"/>
</dbReference>
<dbReference type="Gene3D" id="2.170.300.10">
    <property type="entry name" value="Tie2 ligand-binding domain superfamily"/>
    <property type="match status" value="1"/>
</dbReference>
<dbReference type="InterPro" id="IPR002172">
    <property type="entry name" value="LDrepeatLR_classA_rpt"/>
</dbReference>
<keyword evidence="18" id="KW-0357">Heparan sulfate</keyword>
<feature type="disulfide bond" evidence="28">
    <location>
        <begin position="1333"/>
        <end position="1345"/>
    </location>
</feature>
<dbReference type="PROSITE" id="PS50835">
    <property type="entry name" value="IG_LIKE"/>
    <property type="match status" value="21"/>
</dbReference>
<dbReference type="RefSeq" id="XP_031762624.1">
    <property type="nucleotide sequence ID" value="XM_031906764.1"/>
</dbReference>
<dbReference type="PROSITE" id="PS50068">
    <property type="entry name" value="LDLRA_2"/>
    <property type="match status" value="4"/>
</dbReference>
<feature type="domain" description="Laminin EGF-like" evidence="34">
    <location>
        <begin position="1273"/>
        <end position="1327"/>
    </location>
</feature>
<dbReference type="SMART" id="SM00192">
    <property type="entry name" value="LDLa"/>
    <property type="match status" value="4"/>
</dbReference>
<dbReference type="Proteomes" id="UP000008143">
    <property type="component" value="Chromosome 7"/>
</dbReference>
<feature type="domain" description="Laminin EGF-like" evidence="34">
    <location>
        <begin position="1223"/>
        <end position="1272"/>
    </location>
</feature>
<feature type="domain" description="Ig-like" evidence="35">
    <location>
        <begin position="2644"/>
        <end position="2726"/>
    </location>
</feature>
<evidence type="ECO:0000313" key="38">
    <source>
        <dbReference type="RefSeq" id="XP_031762624.1"/>
    </source>
</evidence>
<feature type="domain" description="EGF-like" evidence="33">
    <location>
        <begin position="4314"/>
        <end position="4347"/>
    </location>
</feature>
<dbReference type="FunFam" id="4.10.400.10:FF:000088">
    <property type="entry name" value="Heparan sulfate proteoglycan 2"/>
    <property type="match status" value="1"/>
</dbReference>
<dbReference type="PROSITE" id="PS01248">
    <property type="entry name" value="EGF_LAM_1"/>
    <property type="match status" value="6"/>
</dbReference>
<evidence type="ECO:0000256" key="6">
    <source>
        <dbReference type="ARBA" id="ARBA00022536"/>
    </source>
</evidence>
<feature type="domain" description="SEA" evidence="31">
    <location>
        <begin position="120"/>
        <end position="231"/>
    </location>
</feature>
<keyword evidence="6 26" id="KW-0245">EGF-like domain</keyword>
<feature type="domain" description="Ig-like" evidence="35">
    <location>
        <begin position="2833"/>
        <end position="2916"/>
    </location>
</feature>
<feature type="disulfide bond" evidence="28">
    <location>
        <begin position="1242"/>
        <end position="1251"/>
    </location>
</feature>
<keyword evidence="8" id="KW-0479">Metal-binding</keyword>
<feature type="disulfide bond" evidence="26">
    <location>
        <begin position="4064"/>
        <end position="4081"/>
    </location>
</feature>
<dbReference type="GO" id="GO:0098609">
    <property type="term" value="P:cell-cell adhesion"/>
    <property type="evidence" value="ECO:0000318"/>
    <property type="project" value="GO_Central"/>
</dbReference>
<keyword evidence="37" id="KW-1185">Reference proteome</keyword>
<dbReference type="GO" id="GO:0005604">
    <property type="term" value="C:basement membrane"/>
    <property type="evidence" value="ECO:0007669"/>
    <property type="project" value="UniProtKB-SubCell"/>
</dbReference>
<dbReference type="InterPro" id="IPR036055">
    <property type="entry name" value="LDL_receptor-like_sf"/>
</dbReference>
<feature type="disulfide bond" evidence="28">
    <location>
        <begin position="1311"/>
        <end position="1325"/>
    </location>
</feature>
<feature type="domain" description="Ig-like" evidence="35">
    <location>
        <begin position="3486"/>
        <end position="3568"/>
    </location>
</feature>
<evidence type="ECO:0000256" key="30">
    <source>
        <dbReference type="SAM" id="SignalP"/>
    </source>
</evidence>
<evidence type="ECO:0000256" key="4">
    <source>
        <dbReference type="ARBA" id="ARBA00022525"/>
    </source>
</evidence>
<dbReference type="SMART" id="SM00179">
    <property type="entry name" value="EGF_CA"/>
    <property type="match status" value="3"/>
</dbReference>
<feature type="domain" description="Ig-like" evidence="35">
    <location>
        <begin position="3399"/>
        <end position="3481"/>
    </location>
</feature>
<dbReference type="FunFam" id="2.60.40.10:FF:000005">
    <property type="entry name" value="Neuronal cell adhesion molecule"/>
    <property type="match status" value="1"/>
</dbReference>
<dbReference type="SUPFAM" id="SSF49899">
    <property type="entry name" value="Concanavalin A-like lectins/glucanases"/>
    <property type="match status" value="3"/>
</dbReference>
<dbReference type="GO" id="GO:0005796">
    <property type="term" value="C:Golgi lumen"/>
    <property type="evidence" value="ECO:0007669"/>
    <property type="project" value="UniProtKB-ARBA"/>
</dbReference>
<dbReference type="FunFam" id="2.60.40.10:FF:000700">
    <property type="entry name" value="Basement membrane-specific heparan sulfate proteoglycan core protein"/>
    <property type="match status" value="1"/>
</dbReference>
<dbReference type="SMART" id="SM00408">
    <property type="entry name" value="IGc2"/>
    <property type="match status" value="21"/>
</dbReference>
<keyword evidence="5" id="KW-0272">Extracellular matrix</keyword>
<accession>A0A8J1JXJ9</accession>
<name>A0A8J1JXJ9_XENTR</name>
<comment type="function">
    <text evidence="22">Has anti-angiogenic properties that require binding of calcium ions for full activity.</text>
</comment>
<protein>
    <recommendedName>
        <fullName evidence="25">Basement membrane-specific heparan sulfate proteoglycan core protein</fullName>
    </recommendedName>
</protein>
<feature type="disulfide bond" evidence="27">
    <location>
        <begin position="390"/>
        <end position="402"/>
    </location>
</feature>
<feature type="domain" description="Ig-like" evidence="35">
    <location>
        <begin position="471"/>
        <end position="548"/>
    </location>
</feature>
<feature type="disulfide bond" evidence="26">
    <location>
        <begin position="4302"/>
        <end position="4311"/>
    </location>
</feature>
<dbReference type="SMART" id="SM00181">
    <property type="entry name" value="EGF"/>
    <property type="match status" value="10"/>
</dbReference>
<feature type="disulfide bond" evidence="26">
    <location>
        <begin position="4337"/>
        <end position="4346"/>
    </location>
</feature>
<feature type="domain" description="Ig-like" evidence="35">
    <location>
        <begin position="3120"/>
        <end position="3202"/>
    </location>
</feature>
<dbReference type="CDD" id="cd00110">
    <property type="entry name" value="LamG"/>
    <property type="match status" value="3"/>
</dbReference>
<feature type="disulfide bond" evidence="27">
    <location>
        <begin position="271"/>
        <end position="286"/>
    </location>
</feature>
<dbReference type="SMART" id="SM00406">
    <property type="entry name" value="IGv"/>
    <property type="match status" value="8"/>
</dbReference>
<keyword evidence="10" id="KW-0677">Repeat</keyword>
<dbReference type="OrthoDB" id="10055367at2759"/>
<feature type="domain" description="Laminin EGF-like" evidence="34">
    <location>
        <begin position="829"/>
        <end position="878"/>
    </location>
</feature>
<dbReference type="CDD" id="cd00112">
    <property type="entry name" value="LDLa"/>
    <property type="match status" value="4"/>
</dbReference>
<dbReference type="InterPro" id="IPR013320">
    <property type="entry name" value="ConA-like_dom_sf"/>
</dbReference>
<evidence type="ECO:0000256" key="3">
    <source>
        <dbReference type="ARBA" id="ARBA00022475"/>
    </source>
</evidence>
<feature type="signal peptide" evidence="30">
    <location>
        <begin position="1"/>
        <end position="28"/>
    </location>
</feature>
<dbReference type="FunFam" id="4.10.400.10:FF:000058">
    <property type="entry name" value="Basement membrane-specific heparan sulfate proteoglycan core protein"/>
    <property type="match status" value="1"/>
</dbReference>
<evidence type="ECO:0000256" key="7">
    <source>
        <dbReference type="ARBA" id="ARBA00022657"/>
    </source>
</evidence>
<feature type="domain" description="EGF-like" evidence="33">
    <location>
        <begin position="4015"/>
        <end position="4052"/>
    </location>
</feature>
<evidence type="ECO:0000313" key="39">
    <source>
        <dbReference type="Xenbase" id="XB-GENE-6465357"/>
    </source>
</evidence>
<dbReference type="CDD" id="cd00055">
    <property type="entry name" value="EGF_Lam"/>
    <property type="match status" value="8"/>
</dbReference>
<feature type="domain" description="Laminin G" evidence="32">
    <location>
        <begin position="3837"/>
        <end position="4019"/>
    </location>
</feature>
<feature type="disulfide bond" evidence="26">
    <location>
        <begin position="4083"/>
        <end position="4092"/>
    </location>
</feature>
<dbReference type="SMART" id="SM00409">
    <property type="entry name" value="IG"/>
    <property type="match status" value="21"/>
</dbReference>
<dbReference type="Pfam" id="PF13927">
    <property type="entry name" value="Ig_3"/>
    <property type="match status" value="11"/>
</dbReference>
<dbReference type="GO" id="GO:0007420">
    <property type="term" value="P:brain development"/>
    <property type="evidence" value="ECO:0007669"/>
    <property type="project" value="UniProtKB-ARBA"/>
</dbReference>
<feature type="domain" description="Ig-like" evidence="35">
    <location>
        <begin position="2353"/>
        <end position="2435"/>
    </location>
</feature>
<dbReference type="SMART" id="SM00180">
    <property type="entry name" value="EGF_Lam"/>
    <property type="match status" value="9"/>
</dbReference>
<dbReference type="Pfam" id="PF00057">
    <property type="entry name" value="Ldl_recept_a"/>
    <property type="match status" value="4"/>
</dbReference>
<feature type="domain" description="Laminin IV type A" evidence="36">
    <location>
        <begin position="1611"/>
        <end position="1788"/>
    </location>
</feature>
<dbReference type="FunFam" id="2.60.120.200:FF:000076">
    <property type="entry name" value="basement membrane-specific heparan sulfate proteoglycan core protein-like"/>
    <property type="match status" value="1"/>
</dbReference>
<feature type="compositionally biased region" description="Polar residues" evidence="29">
    <location>
        <begin position="1620"/>
        <end position="1632"/>
    </location>
</feature>
<dbReference type="Xenbase" id="XB-GENE-6465357">
    <property type="gene designation" value="hspg2"/>
</dbReference>
<proteinExistence type="predicted"/>
<dbReference type="FunFam" id="2.10.25.10:FF:000033">
    <property type="entry name" value="Laminin subunit alpha 2"/>
    <property type="match status" value="1"/>
</dbReference>
<dbReference type="InterPro" id="IPR050958">
    <property type="entry name" value="Cell_Adh-Cytoskel_Orgn"/>
</dbReference>
<dbReference type="PANTHER" id="PTHR45080">
    <property type="entry name" value="CONTACTIN 5"/>
    <property type="match status" value="1"/>
</dbReference>
<evidence type="ECO:0000256" key="29">
    <source>
        <dbReference type="SAM" id="MobiDB-lite"/>
    </source>
</evidence>
<dbReference type="InterPro" id="IPR003598">
    <property type="entry name" value="Ig_sub2"/>
</dbReference>
<dbReference type="Gene3D" id="4.10.400.10">
    <property type="entry name" value="Low-density Lipoprotein Receptor"/>
    <property type="match status" value="4"/>
</dbReference>
<feature type="domain" description="Ig-like" evidence="35">
    <location>
        <begin position="2547"/>
        <end position="2629"/>
    </location>
</feature>
<evidence type="ECO:0000256" key="14">
    <source>
        <dbReference type="ARBA" id="ARBA00023054"/>
    </source>
</evidence>
<dbReference type="CDD" id="cd05754">
    <property type="entry name" value="IgI_Perlecan_like"/>
    <property type="match status" value="1"/>
</dbReference>
<feature type="domain" description="Ig-like" evidence="35">
    <location>
        <begin position="2930"/>
        <end position="3016"/>
    </location>
</feature>
<evidence type="ECO:0000256" key="28">
    <source>
        <dbReference type="PROSITE-ProRule" id="PRU00460"/>
    </source>
</evidence>
<feature type="domain" description="Laminin EGF-like" evidence="34">
    <location>
        <begin position="1872"/>
        <end position="1929"/>
    </location>
</feature>
<dbReference type="CDD" id="cd00096">
    <property type="entry name" value="Ig"/>
    <property type="match status" value="5"/>
</dbReference>
<dbReference type="FunFam" id="2.10.25.10:FF:000307">
    <property type="entry name" value="Basement membrane-specific heparan sulfate proteoglycan core protein"/>
    <property type="match status" value="1"/>
</dbReference>
<evidence type="ECO:0000256" key="20">
    <source>
        <dbReference type="ARBA" id="ARBA00023319"/>
    </source>
</evidence>
<feature type="domain" description="Ig-like" evidence="35">
    <location>
        <begin position="2739"/>
        <end position="2821"/>
    </location>
</feature>
<dbReference type="SMART" id="SM00200">
    <property type="entry name" value="SEA"/>
    <property type="match status" value="1"/>
</dbReference>
<evidence type="ECO:0000256" key="26">
    <source>
        <dbReference type="PROSITE-ProRule" id="PRU00076"/>
    </source>
</evidence>
<feature type="disulfide bond" evidence="28">
    <location>
        <begin position="1841"/>
        <end position="1850"/>
    </location>
</feature>
<dbReference type="FunFam" id="2.60.40.10:FF:002701">
    <property type="match status" value="6"/>
</dbReference>
<evidence type="ECO:0000256" key="17">
    <source>
        <dbReference type="ARBA" id="ARBA00023180"/>
    </source>
</evidence>
<comment type="caution">
    <text evidence="26">Lacks conserved residue(s) required for the propagation of feature annotation.</text>
</comment>
<evidence type="ECO:0000256" key="21">
    <source>
        <dbReference type="ARBA" id="ARBA00053711"/>
    </source>
</evidence>
<evidence type="ECO:0000256" key="25">
    <source>
        <dbReference type="ARBA" id="ARBA00071089"/>
    </source>
</evidence>
<dbReference type="PROSITE" id="PS01209">
    <property type="entry name" value="LDLRA_1"/>
    <property type="match status" value="2"/>
</dbReference>
<dbReference type="Pfam" id="PF24973">
    <property type="entry name" value="EGF_LMN_ATRN"/>
    <property type="match status" value="3"/>
</dbReference>
<dbReference type="FunFam" id="2.10.25.10:FF:000454">
    <property type="entry name" value="Laminin subunit alpha 1"/>
    <property type="match status" value="1"/>
</dbReference>
<dbReference type="FunFam" id="2.60.40.10:FF:000666">
    <property type="entry name" value="basement membrane-specific heparan sulfate proteoglycan core protein-like"/>
    <property type="match status" value="1"/>
</dbReference>
<dbReference type="PROSITE" id="PS50027">
    <property type="entry name" value="EGF_LAM_2"/>
    <property type="match status" value="6"/>
</dbReference>
<dbReference type="FunFam" id="2.60.40.10:FF:000349">
    <property type="entry name" value="Basement membrane-specific heparan sulfate proteoglycan core protein"/>
    <property type="match status" value="1"/>
</dbReference>
<comment type="function">
    <text evidence="23">Integral component of basement membranes. Component of the glomerular basement membrane (GBM), responsible for the fixed negative electrostatic membrane charge, and which provides a barrier which is both size- and charge-selective. It serves as an attachment substrate for cells. Plays essential roles in vascularization. Critical for normal heart development and for regulating the vascular response to injury. Also required for avascular cartilage development.</text>
</comment>
<dbReference type="Gene3D" id="2.60.40.10">
    <property type="entry name" value="Immunoglobulins"/>
    <property type="match status" value="21"/>
</dbReference>
<evidence type="ECO:0000256" key="15">
    <source>
        <dbReference type="ARBA" id="ARBA00023136"/>
    </source>
</evidence>
<keyword evidence="11" id="KW-0106">Calcium</keyword>
<evidence type="ECO:0000256" key="13">
    <source>
        <dbReference type="ARBA" id="ARBA00022889"/>
    </source>
</evidence>
<dbReference type="PROSITE" id="PS00022">
    <property type="entry name" value="EGF_1"/>
    <property type="match status" value="4"/>
</dbReference>
<feature type="disulfide bond" evidence="27">
    <location>
        <begin position="357"/>
        <end position="375"/>
    </location>
</feature>